<dbReference type="RefSeq" id="WP_006930287.1">
    <property type="nucleotide sequence ID" value="NZ_CM001402.1"/>
</dbReference>
<evidence type="ECO:0000313" key="4">
    <source>
        <dbReference type="Proteomes" id="UP000183868"/>
    </source>
</evidence>
<proteinExistence type="predicted"/>
<dbReference type="Proteomes" id="UP000004671">
    <property type="component" value="Chromosome"/>
</dbReference>
<dbReference type="InterPro" id="IPR027268">
    <property type="entry name" value="Peptidase_M4/M1_CTD_sf"/>
</dbReference>
<reference evidence="2 3" key="1">
    <citation type="submission" date="2011-09" db="EMBL/GenBank/DDBJ databases">
        <title>The permanent draft genome of Caldithrix abyssi DSM 13497.</title>
        <authorList>
            <consortium name="US DOE Joint Genome Institute (JGI-PGF)"/>
            <person name="Lucas S."/>
            <person name="Han J."/>
            <person name="Lapidus A."/>
            <person name="Bruce D."/>
            <person name="Goodwin L."/>
            <person name="Pitluck S."/>
            <person name="Peters L."/>
            <person name="Kyrpides N."/>
            <person name="Mavromatis K."/>
            <person name="Ivanova N."/>
            <person name="Mikhailova N."/>
            <person name="Chertkov O."/>
            <person name="Detter J.C."/>
            <person name="Tapia R."/>
            <person name="Han C."/>
            <person name="Land M."/>
            <person name="Hauser L."/>
            <person name="Markowitz V."/>
            <person name="Cheng J.-F."/>
            <person name="Hugenholtz P."/>
            <person name="Woyke T."/>
            <person name="Wu D."/>
            <person name="Spring S."/>
            <person name="Brambilla E."/>
            <person name="Klenk H.-P."/>
            <person name="Eisen J.A."/>
        </authorList>
    </citation>
    <scope>NUCLEOTIDE SEQUENCE [LARGE SCALE GENOMIC DNA]</scope>
    <source>
        <strain evidence="2 3">DSM 13497</strain>
    </source>
</reference>
<gene>
    <name evidence="1" type="ORF">Cabys_2186</name>
    <name evidence="2" type="ORF">Calab_3290</name>
</gene>
<dbReference type="Gene3D" id="1.10.390.10">
    <property type="entry name" value="Neutral Protease Domain 2"/>
    <property type="match status" value="1"/>
</dbReference>
<dbReference type="OrthoDB" id="100605at2"/>
<evidence type="ECO:0000313" key="1">
    <source>
        <dbReference type="EMBL" id="APF18935.1"/>
    </source>
</evidence>
<dbReference type="SUPFAM" id="SSF55486">
    <property type="entry name" value="Metalloproteases ('zincins'), catalytic domain"/>
    <property type="match status" value="1"/>
</dbReference>
<reference evidence="1 4" key="2">
    <citation type="submission" date="2016-11" db="EMBL/GenBank/DDBJ databases">
        <title>Genomic analysis of Caldithrix abyssi and proposal of a novel bacterial phylum Caldithrichaeota.</title>
        <authorList>
            <person name="Kublanov I."/>
            <person name="Sigalova O."/>
            <person name="Gavrilov S."/>
            <person name="Lebedinsky A."/>
            <person name="Ivanova N."/>
            <person name="Daum C."/>
            <person name="Reddy T."/>
            <person name="Klenk H.P."/>
            <person name="Goker M."/>
            <person name="Reva O."/>
            <person name="Miroshnichenko M."/>
            <person name="Kyprides N."/>
            <person name="Woyke T."/>
            <person name="Gelfand M."/>
        </authorList>
    </citation>
    <scope>NUCLEOTIDE SEQUENCE [LARGE SCALE GENOMIC DNA]</scope>
    <source>
        <strain evidence="1 4">LF13</strain>
    </source>
</reference>
<dbReference type="KEGG" id="caby:Cabys_2186"/>
<name>H1XVJ4_CALAY</name>
<evidence type="ECO:0000313" key="3">
    <source>
        <dbReference type="Proteomes" id="UP000004671"/>
    </source>
</evidence>
<dbReference type="HOGENOM" id="CLU_014298_1_1_0"/>
<organism evidence="2 3">
    <name type="scientific">Caldithrix abyssi DSM 13497</name>
    <dbReference type="NCBI Taxonomy" id="880073"/>
    <lineage>
        <taxon>Bacteria</taxon>
        <taxon>Pseudomonadati</taxon>
        <taxon>Calditrichota</taxon>
        <taxon>Calditrichia</taxon>
        <taxon>Calditrichales</taxon>
        <taxon>Calditrichaceae</taxon>
        <taxon>Caldithrix</taxon>
    </lineage>
</organism>
<dbReference type="AlphaFoldDB" id="H1XVJ4"/>
<dbReference type="EMBL" id="CM001402">
    <property type="protein sequence ID" value="EHO42894.1"/>
    <property type="molecule type" value="Genomic_DNA"/>
</dbReference>
<dbReference type="EMBL" id="CP018099">
    <property type="protein sequence ID" value="APF18935.1"/>
    <property type="molecule type" value="Genomic_DNA"/>
</dbReference>
<dbReference type="eggNOG" id="COG0308">
    <property type="taxonomic scope" value="Bacteria"/>
</dbReference>
<protein>
    <submittedName>
        <fullName evidence="1">Metallopeptidase</fullName>
    </submittedName>
</protein>
<sequence precursor="true">MKEFKHLIIGLIFQLAWSMGTGHAADVIHYDLHIVPDFPSRTVNLTAAIQIDNAQLERHFVFGLNNAYDSVKVSAAASAVAVERKRGRIVVTVEQPARDLILTFKLNGLTGNSNDEGRAVVTDSSLFLLWSDRFYPIVYDDWATVATTIVLPDGFSAIAPGKMAHVLSGGDKTTYVFETGHPTVCFSVLADRRWIHTQRTINNIPMHTFLYPESQHFAEQILKSSAEILAFYADYYGPYGFDQFSFVTIEGINARRAFPGFIGYSPRYLEKEFTTTGHDAHETALLWWFYTLRGSGPGAFQWTEGFGDYAEFLYDEAFGKPIPSIFRYFREQYLNSKPSEDVAYHKLNGATPQKIVHGKYPWLMHLIRFVVGDEVFRNSMRLLFDRYRFRTFSMQEFIKTMEEGSGQSLQWWRKDWLQQKGAPAVAMRYDVGKSGDRFITTVILEQSDPPRYLPLEVGLETENDMRLEKILLTGKVVKRVFKTDKKPKRVILDPNRWLLAKKKTVTP</sequence>
<dbReference type="PaxDb" id="880073-Calab_3290"/>
<dbReference type="InterPro" id="IPR042097">
    <property type="entry name" value="Aminopeptidase_N-like_N_sf"/>
</dbReference>
<accession>H1XVJ4</accession>
<keyword evidence="3" id="KW-1185">Reference proteome</keyword>
<dbReference type="STRING" id="880073.Cabys_2186"/>
<evidence type="ECO:0000313" key="2">
    <source>
        <dbReference type="EMBL" id="EHO42894.1"/>
    </source>
</evidence>
<dbReference type="SUPFAM" id="SSF63737">
    <property type="entry name" value="Leukotriene A4 hydrolase N-terminal domain"/>
    <property type="match status" value="1"/>
</dbReference>
<dbReference type="InParanoid" id="H1XVJ4"/>
<dbReference type="Proteomes" id="UP000183868">
    <property type="component" value="Chromosome"/>
</dbReference>